<evidence type="ECO:0000313" key="8">
    <source>
        <dbReference type="EMBL" id="GAA4240783.1"/>
    </source>
</evidence>
<dbReference type="EMBL" id="BAABAS010000026">
    <property type="protein sequence ID" value="GAA4240783.1"/>
    <property type="molecule type" value="Genomic_DNA"/>
</dbReference>
<reference evidence="9" key="1">
    <citation type="journal article" date="2019" name="Int. J. Syst. Evol. Microbiol.">
        <title>The Global Catalogue of Microorganisms (GCM) 10K type strain sequencing project: providing services to taxonomists for standard genome sequencing and annotation.</title>
        <authorList>
            <consortium name="The Broad Institute Genomics Platform"/>
            <consortium name="The Broad Institute Genome Sequencing Center for Infectious Disease"/>
            <person name="Wu L."/>
            <person name="Ma J."/>
        </authorList>
    </citation>
    <scope>NUCLEOTIDE SEQUENCE [LARGE SCALE GENOMIC DNA]</scope>
    <source>
        <strain evidence="9">JCM 17440</strain>
    </source>
</reference>
<proteinExistence type="inferred from homology"/>
<keyword evidence="1 6" id="KW-1277">Toxin-antitoxin system</keyword>
<feature type="binding site" evidence="6">
    <location>
        <begin position="11"/>
        <end position="13"/>
    </location>
    <ligand>
        <name>NAD(+)</name>
        <dbReference type="ChEBI" id="CHEBI:57540"/>
    </ligand>
</feature>
<organism evidence="8 9">
    <name type="scientific">Actinomadura meridiana</name>
    <dbReference type="NCBI Taxonomy" id="559626"/>
    <lineage>
        <taxon>Bacteria</taxon>
        <taxon>Bacillati</taxon>
        <taxon>Actinomycetota</taxon>
        <taxon>Actinomycetes</taxon>
        <taxon>Streptosporangiales</taxon>
        <taxon>Thermomonosporaceae</taxon>
        <taxon>Actinomadura</taxon>
    </lineage>
</organism>
<comment type="catalytic activity">
    <reaction evidence="6">
        <text>a thymidine in DNA + NAD(+) = an N-(ADP-alpha-D-ribosyl)-thymidine in DNA + nicotinamide + H(+)</text>
        <dbReference type="Rhea" id="RHEA:71651"/>
        <dbReference type="Rhea" id="RHEA-COMP:13556"/>
        <dbReference type="Rhea" id="RHEA-COMP:18051"/>
        <dbReference type="ChEBI" id="CHEBI:15378"/>
        <dbReference type="ChEBI" id="CHEBI:17154"/>
        <dbReference type="ChEBI" id="CHEBI:57540"/>
        <dbReference type="ChEBI" id="CHEBI:137386"/>
        <dbReference type="ChEBI" id="CHEBI:191199"/>
    </reaction>
</comment>
<evidence type="ECO:0000313" key="9">
    <source>
        <dbReference type="Proteomes" id="UP001501710"/>
    </source>
</evidence>
<evidence type="ECO:0000256" key="2">
    <source>
        <dbReference type="ARBA" id="ARBA00022676"/>
    </source>
</evidence>
<feature type="active site" description="Proton acceptor" evidence="6">
    <location>
        <position position="48"/>
    </location>
</feature>
<comment type="caution">
    <text evidence="6">Lacks conserved residue(s) required for the propagation of feature annotation.</text>
</comment>
<evidence type="ECO:0000256" key="6">
    <source>
        <dbReference type="PROSITE-ProRule" id="PRU01362"/>
    </source>
</evidence>
<accession>A0ABP8CLD6</accession>
<evidence type="ECO:0000256" key="3">
    <source>
        <dbReference type="ARBA" id="ARBA00022679"/>
    </source>
</evidence>
<evidence type="ECO:0000256" key="5">
    <source>
        <dbReference type="ARBA" id="ARBA00023125"/>
    </source>
</evidence>
<feature type="binding site" evidence="6">
    <location>
        <position position="48"/>
    </location>
    <ligand>
        <name>NAD(+)</name>
        <dbReference type="ChEBI" id="CHEBI:57540"/>
    </ligand>
</feature>
<dbReference type="PROSITE" id="PS52018">
    <property type="entry name" value="DART"/>
    <property type="match status" value="1"/>
</dbReference>
<dbReference type="Proteomes" id="UP001501710">
    <property type="component" value="Unassembled WGS sequence"/>
</dbReference>
<dbReference type="InterPro" id="IPR029494">
    <property type="entry name" value="DarT"/>
</dbReference>
<dbReference type="Pfam" id="PF14487">
    <property type="entry name" value="DarT"/>
    <property type="match status" value="1"/>
</dbReference>
<evidence type="ECO:0000256" key="4">
    <source>
        <dbReference type="ARBA" id="ARBA00022695"/>
    </source>
</evidence>
<feature type="active site" evidence="6">
    <location>
        <position position="162"/>
    </location>
</feature>
<feature type="domain" description="DarT" evidence="7">
    <location>
        <begin position="7"/>
        <end position="208"/>
    </location>
</feature>
<sequence length="208" mass="23404">MMDSIDPWLLHFTHLNNLVEIARTGLLADNRRGADVRECGQPTIKQRRRTRQVPLPPGGVVADYAPFYFAPRSPMLRSILGGRVEEYDSDQTHLVYLLAQLSRVESAGLAWVATDRNAVLQTARFTGDAADLAEHIDWEIMSARYWGNTPEDGSRRERRMAEFLVHGSVPWSVFSHLAVCCDERATEVADLLGEAQSKLSTREARLVL</sequence>
<dbReference type="RefSeq" id="WP_344905465.1">
    <property type="nucleotide sequence ID" value="NZ_BAABAS010000026.1"/>
</dbReference>
<evidence type="ECO:0000256" key="1">
    <source>
        <dbReference type="ARBA" id="ARBA00022649"/>
    </source>
</evidence>
<keyword evidence="9" id="KW-1185">Reference proteome</keyword>
<comment type="similarity">
    <text evidence="6">Belongs to the DarT ADP-ribosyltransferase family.</text>
</comment>
<keyword evidence="4 6" id="KW-0548">Nucleotidyltransferase</keyword>
<keyword evidence="2 6" id="KW-0328">Glycosyltransferase</keyword>
<gene>
    <name evidence="8" type="ORF">GCM10022254_66860</name>
</gene>
<protein>
    <recommendedName>
        <fullName evidence="7">DarT domain-containing protein</fullName>
    </recommendedName>
</protein>
<evidence type="ECO:0000259" key="7">
    <source>
        <dbReference type="PROSITE" id="PS52018"/>
    </source>
</evidence>
<keyword evidence="5 6" id="KW-0238">DNA-binding</keyword>
<name>A0ABP8CLD6_9ACTN</name>
<comment type="caution">
    <text evidence="8">The sequence shown here is derived from an EMBL/GenBank/DDBJ whole genome shotgun (WGS) entry which is preliminary data.</text>
</comment>
<keyword evidence="3 6" id="KW-0808">Transferase</keyword>